<accession>A0A835N2D9</accession>
<dbReference type="OrthoDB" id="4173905at2759"/>
<dbReference type="Proteomes" id="UP000657918">
    <property type="component" value="Unassembled WGS sequence"/>
</dbReference>
<gene>
    <name evidence="1" type="ORF">SADUNF_Sadunf05G0166900</name>
</gene>
<name>A0A835N2D9_9ROSI</name>
<reference evidence="1 2" key="1">
    <citation type="submission" date="2020-10" db="EMBL/GenBank/DDBJ databases">
        <title>Plant Genome Project.</title>
        <authorList>
            <person name="Zhang R.-G."/>
        </authorList>
    </citation>
    <scope>NUCLEOTIDE SEQUENCE [LARGE SCALE GENOMIC DNA]</scope>
    <source>
        <strain evidence="1">FAFU-HL-1</strain>
        <tissue evidence="1">Leaf</tissue>
    </source>
</reference>
<dbReference type="EMBL" id="JADGMS010000005">
    <property type="protein sequence ID" value="KAF9683001.1"/>
    <property type="molecule type" value="Genomic_DNA"/>
</dbReference>
<evidence type="ECO:0000313" key="2">
    <source>
        <dbReference type="Proteomes" id="UP000657918"/>
    </source>
</evidence>
<comment type="caution">
    <text evidence="1">The sequence shown here is derived from an EMBL/GenBank/DDBJ whole genome shotgun (WGS) entry which is preliminary data.</text>
</comment>
<dbReference type="AlphaFoldDB" id="A0A835N2D9"/>
<sequence>MVPFNMMDGPCVQGTDSASRKHNMVKETGHGFDVTFYEFIIDNYFKLNPDEVQPLMDLILEHVEGFMNEESIVNRCGIRVFFEKGPQIL</sequence>
<organism evidence="1 2">
    <name type="scientific">Salix dunnii</name>
    <dbReference type="NCBI Taxonomy" id="1413687"/>
    <lineage>
        <taxon>Eukaryota</taxon>
        <taxon>Viridiplantae</taxon>
        <taxon>Streptophyta</taxon>
        <taxon>Embryophyta</taxon>
        <taxon>Tracheophyta</taxon>
        <taxon>Spermatophyta</taxon>
        <taxon>Magnoliopsida</taxon>
        <taxon>eudicotyledons</taxon>
        <taxon>Gunneridae</taxon>
        <taxon>Pentapetalae</taxon>
        <taxon>rosids</taxon>
        <taxon>fabids</taxon>
        <taxon>Malpighiales</taxon>
        <taxon>Salicaceae</taxon>
        <taxon>Saliceae</taxon>
        <taxon>Salix</taxon>
    </lineage>
</organism>
<evidence type="ECO:0000313" key="1">
    <source>
        <dbReference type="EMBL" id="KAF9683001.1"/>
    </source>
</evidence>
<proteinExistence type="predicted"/>
<keyword evidence="2" id="KW-1185">Reference proteome</keyword>
<protein>
    <submittedName>
        <fullName evidence="1">Uncharacterized protein</fullName>
    </submittedName>
</protein>